<dbReference type="Proteomes" id="UP000288859">
    <property type="component" value="Unassembled WGS sequence"/>
</dbReference>
<proteinExistence type="inferred from homology"/>
<comment type="caution">
    <text evidence="6">The sequence shown here is derived from an EMBL/GenBank/DDBJ whole genome shotgun (WGS) entry which is preliminary data.</text>
</comment>
<dbReference type="AlphaFoldDB" id="A0A438NAC7"/>
<evidence type="ECO:0000256" key="2">
    <source>
        <dbReference type="ARBA" id="ARBA00012804"/>
    </source>
</evidence>
<dbReference type="Gene3D" id="6.10.140.1210">
    <property type="match status" value="1"/>
</dbReference>
<dbReference type="InterPro" id="IPR021858">
    <property type="entry name" value="Fun_TF"/>
</dbReference>
<name>A0A438NAC7_EXOME</name>
<evidence type="ECO:0000313" key="6">
    <source>
        <dbReference type="EMBL" id="RVX72560.1"/>
    </source>
</evidence>
<dbReference type="Pfam" id="PF01593">
    <property type="entry name" value="Amino_oxidase"/>
    <property type="match status" value="1"/>
</dbReference>
<comment type="catalytic activity">
    <reaction evidence="3">
        <text>a secondary aliphatic amine + O2 + H2O = a primary amine + an aldehyde + H2O2</text>
        <dbReference type="Rhea" id="RHEA:26414"/>
        <dbReference type="ChEBI" id="CHEBI:15377"/>
        <dbReference type="ChEBI" id="CHEBI:15379"/>
        <dbReference type="ChEBI" id="CHEBI:16240"/>
        <dbReference type="ChEBI" id="CHEBI:17478"/>
        <dbReference type="ChEBI" id="CHEBI:58855"/>
        <dbReference type="ChEBI" id="CHEBI:65296"/>
        <dbReference type="EC" id="1.4.3.4"/>
    </reaction>
</comment>
<evidence type="ECO:0000256" key="4">
    <source>
        <dbReference type="SAM" id="MobiDB-lite"/>
    </source>
</evidence>
<dbReference type="SUPFAM" id="SSF51905">
    <property type="entry name" value="FAD/NAD(P)-binding domain"/>
    <property type="match status" value="1"/>
</dbReference>
<evidence type="ECO:0000256" key="1">
    <source>
        <dbReference type="ARBA" id="ARBA00005995"/>
    </source>
</evidence>
<dbReference type="InterPro" id="IPR036188">
    <property type="entry name" value="FAD/NAD-bd_sf"/>
</dbReference>
<dbReference type="PANTHER" id="PTHR43563:SF1">
    <property type="entry name" value="AMINE OXIDASE [FLAVIN-CONTAINING] B"/>
    <property type="match status" value="1"/>
</dbReference>
<evidence type="ECO:0000259" key="5">
    <source>
        <dbReference type="Pfam" id="PF01593"/>
    </source>
</evidence>
<organism evidence="6 7">
    <name type="scientific">Exophiala mesophila</name>
    <name type="common">Black yeast-like fungus</name>
    <dbReference type="NCBI Taxonomy" id="212818"/>
    <lineage>
        <taxon>Eukaryota</taxon>
        <taxon>Fungi</taxon>
        <taxon>Dikarya</taxon>
        <taxon>Ascomycota</taxon>
        <taxon>Pezizomycotina</taxon>
        <taxon>Eurotiomycetes</taxon>
        <taxon>Chaetothyriomycetidae</taxon>
        <taxon>Chaetothyriales</taxon>
        <taxon>Herpotrichiellaceae</taxon>
        <taxon>Exophiala</taxon>
    </lineage>
</organism>
<accession>A0A438NAC7</accession>
<reference evidence="6 7" key="1">
    <citation type="submission" date="2017-03" db="EMBL/GenBank/DDBJ databases">
        <title>Genomes of endolithic fungi from Antarctica.</title>
        <authorList>
            <person name="Coleine C."/>
            <person name="Masonjones S."/>
            <person name="Stajich J.E."/>
        </authorList>
    </citation>
    <scope>NUCLEOTIDE SEQUENCE [LARGE SCALE GENOMIC DNA]</scope>
    <source>
        <strain evidence="6 7">CCFEE 6314</strain>
    </source>
</reference>
<dbReference type="Gene3D" id="3.50.50.60">
    <property type="entry name" value="FAD/NAD(P)-binding domain"/>
    <property type="match status" value="2"/>
</dbReference>
<dbReference type="OrthoDB" id="7777654at2759"/>
<dbReference type="VEuPathDB" id="FungiDB:PV10_07616"/>
<protein>
    <recommendedName>
        <fullName evidence="2">monoamine oxidase</fullName>
        <ecNumber evidence="2">1.4.3.4</ecNumber>
    </recommendedName>
</protein>
<gene>
    <name evidence="6" type="ORF">B0A52_03750</name>
</gene>
<dbReference type="GO" id="GO:0097621">
    <property type="term" value="F:monoamine oxidase activity"/>
    <property type="evidence" value="ECO:0007669"/>
    <property type="project" value="UniProtKB-EC"/>
</dbReference>
<feature type="domain" description="Amine oxidase" evidence="5">
    <location>
        <begin position="49"/>
        <end position="475"/>
    </location>
</feature>
<comment type="similarity">
    <text evidence="1">Belongs to the flavin monoamine oxidase family.</text>
</comment>
<dbReference type="InterPro" id="IPR050703">
    <property type="entry name" value="Flavin_MAO"/>
</dbReference>
<evidence type="ECO:0000256" key="3">
    <source>
        <dbReference type="ARBA" id="ARBA00048448"/>
    </source>
</evidence>
<sequence length="967" mass="108258">MARSREGWQWSPNGTLQQGLPSIGVIQPPRNVGKTSEVFDVIVVGSGYTGLTAARDATTSGLKTLLLEGRDRIGGRTWSSNIDGYPFEMGGTWVHWFQPHVYRELSRYGMIDQLVHSTDYSKKHNFFSFATRSGRREMSHEEEDELFARAVQKFVNVDGNYGKTIMPFPFNAYWNKDVLQYANMSFADRIAQIQHDLSEDEQHAIESFALLCSGGTRDNSAFLDFLRWWAAGNYDYKTLLDTIIIFKLKCGQSGFAIRFFQEALETQNLAYAFNTAVSRVDGTGNVVRVLTKEGDEFQAKRVICTVPLNVLNKVDFNPPLNQAKREASALKHVNQCVKVHAEVKDPEMRSWSGVTYPNNKLVIGLADGTTPAGNTHCVFFGCDANHMHADENIQETLKAVKSFAPMDVERLVFHNWSKDEFAEGAWVWYRPGMEVKYLEGLRERQGAILFANSDWAAGGWRSFIDGAIQSGTEAALTVKEELFLTRAEDAQMMRAQVAHLCRLTLGPHAQTQIWLPYLFNDGLAARGKLKGRVRSFDDESNCSGVSEQRQQPLPDLVWADTLISPLQSPVSQDEPSPSIFIPLSEDLSLSPSDLVVDDPSLLVPDGQEGCLEESDDGQSSLMLLKSGDFSPHYLSQGYMDTSFITSPPRETIPRYLEALSSQHREFFSHFSSAVAPVMVVLDGKFNGYRDLILPMAYEDDLVKAAVSVVSMYHLAAQRPELQHRADAGLQSIIRNLRHRADPSSSNANLLDLSAWTTIIVLLTGETVTGGNNLPILFRLLQHLAAANTRDGQDSAMHAFLKEQTRMMTLFAQPLLGEVSGASTLSAHDKYFDFISNAAIFFPGLAPQIALYKTAIRSACRIYLTRVTKAPPHSETVPILEELKDLCLNIQPGQPGHHALVWAYFIAAAESSTFEHRNFFTLRLQEVYSWTRFHNIPTALAALQELWKIQGERRWTEVLAEVMPVFII</sequence>
<dbReference type="Pfam" id="PF11951">
    <property type="entry name" value="Fungal_trans_2"/>
    <property type="match status" value="2"/>
</dbReference>
<dbReference type="VEuPathDB" id="FungiDB:PV10_07617"/>
<dbReference type="PANTHER" id="PTHR43563">
    <property type="entry name" value="AMINE OXIDASE"/>
    <property type="match status" value="1"/>
</dbReference>
<dbReference type="Gene3D" id="3.90.660.10">
    <property type="match status" value="2"/>
</dbReference>
<feature type="region of interest" description="Disordered" evidence="4">
    <location>
        <begin position="1"/>
        <end position="22"/>
    </location>
</feature>
<dbReference type="EMBL" id="NAJM01000012">
    <property type="protein sequence ID" value="RVX72560.1"/>
    <property type="molecule type" value="Genomic_DNA"/>
</dbReference>
<evidence type="ECO:0000313" key="7">
    <source>
        <dbReference type="Proteomes" id="UP000288859"/>
    </source>
</evidence>
<dbReference type="EC" id="1.4.3.4" evidence="2"/>
<dbReference type="InterPro" id="IPR002937">
    <property type="entry name" value="Amino_oxidase"/>
</dbReference>
<feature type="compositionally biased region" description="Polar residues" evidence="4">
    <location>
        <begin position="10"/>
        <end position="20"/>
    </location>
</feature>